<dbReference type="AlphaFoldDB" id="A0AB34IUK4"/>
<comment type="caution">
    <text evidence="2">The sequence shown here is derived from an EMBL/GenBank/DDBJ whole genome shotgun (WGS) entry which is preliminary data.</text>
</comment>
<feature type="compositionally biased region" description="Basic and acidic residues" evidence="1">
    <location>
        <begin position="609"/>
        <end position="618"/>
    </location>
</feature>
<evidence type="ECO:0000313" key="2">
    <source>
        <dbReference type="EMBL" id="KAL1506953.1"/>
    </source>
</evidence>
<feature type="region of interest" description="Disordered" evidence="1">
    <location>
        <begin position="609"/>
        <end position="628"/>
    </location>
</feature>
<dbReference type="InterPro" id="IPR011011">
    <property type="entry name" value="Znf_FYVE_PHD"/>
</dbReference>
<reference evidence="2 3" key="1">
    <citation type="journal article" date="2024" name="Science">
        <title>Giant polyketide synthase enzymes in the biosynthesis of giant marine polyether toxins.</title>
        <authorList>
            <person name="Fallon T.R."/>
            <person name="Shende V.V."/>
            <person name="Wierzbicki I.H."/>
            <person name="Pendleton A.L."/>
            <person name="Watervoot N.F."/>
            <person name="Auber R.P."/>
            <person name="Gonzalez D.J."/>
            <person name="Wisecaver J.H."/>
            <person name="Moore B.S."/>
        </authorList>
    </citation>
    <scope>NUCLEOTIDE SEQUENCE [LARGE SCALE GENOMIC DNA]</scope>
    <source>
        <strain evidence="2 3">12B1</strain>
    </source>
</reference>
<gene>
    <name evidence="2" type="ORF">AB1Y20_007817</name>
</gene>
<accession>A0AB34IUK4</accession>
<dbReference type="Proteomes" id="UP001515480">
    <property type="component" value="Unassembled WGS sequence"/>
</dbReference>
<feature type="region of interest" description="Disordered" evidence="1">
    <location>
        <begin position="146"/>
        <end position="497"/>
    </location>
</feature>
<feature type="compositionally biased region" description="Basic and acidic residues" evidence="1">
    <location>
        <begin position="444"/>
        <end position="460"/>
    </location>
</feature>
<name>A0AB34IUK4_PRYPA</name>
<dbReference type="SUPFAM" id="SSF57903">
    <property type="entry name" value="FYVE/PHD zinc finger"/>
    <property type="match status" value="1"/>
</dbReference>
<dbReference type="Gene3D" id="3.30.40.10">
    <property type="entry name" value="Zinc/RING finger domain, C3HC4 (zinc finger)"/>
    <property type="match status" value="1"/>
</dbReference>
<feature type="compositionally biased region" description="Pro residues" evidence="1">
    <location>
        <begin position="466"/>
        <end position="477"/>
    </location>
</feature>
<dbReference type="CDD" id="cd15489">
    <property type="entry name" value="PHD_SF"/>
    <property type="match status" value="1"/>
</dbReference>
<protein>
    <submittedName>
        <fullName evidence="2">Uncharacterized protein</fullName>
    </submittedName>
</protein>
<keyword evidence="3" id="KW-1185">Reference proteome</keyword>
<feature type="compositionally biased region" description="Basic residues" evidence="1">
    <location>
        <begin position="395"/>
        <end position="404"/>
    </location>
</feature>
<organism evidence="2 3">
    <name type="scientific">Prymnesium parvum</name>
    <name type="common">Toxic golden alga</name>
    <dbReference type="NCBI Taxonomy" id="97485"/>
    <lineage>
        <taxon>Eukaryota</taxon>
        <taxon>Haptista</taxon>
        <taxon>Haptophyta</taxon>
        <taxon>Prymnesiophyceae</taxon>
        <taxon>Prymnesiales</taxon>
        <taxon>Prymnesiaceae</taxon>
        <taxon>Prymnesium</taxon>
    </lineage>
</organism>
<proteinExistence type="predicted"/>
<evidence type="ECO:0000313" key="3">
    <source>
        <dbReference type="Proteomes" id="UP001515480"/>
    </source>
</evidence>
<feature type="region of interest" description="Disordered" evidence="1">
    <location>
        <begin position="1"/>
        <end position="27"/>
    </location>
</feature>
<evidence type="ECO:0000256" key="1">
    <source>
        <dbReference type="SAM" id="MobiDB-lite"/>
    </source>
</evidence>
<dbReference type="InterPro" id="IPR013083">
    <property type="entry name" value="Znf_RING/FYVE/PHD"/>
</dbReference>
<sequence length="1063" mass="120268">MHVLHEGSSARHCTKRTQPSPPHARGEYLSDRTINSCVFARTIRFFVHSKDRHGTEEELLAPFRRYGEVLDVGRVDRMQYLFVTVDFMWVDDRWIDAEYCRFVIRRLSRASVHIEVARQQVAPISAEVYDAFTAVSRDQRSRCRSRCRSATPSPACELRRNWLPDPRAHHKRSFTPTPPRELPPKRQHSHQKRSFTPTPPRELPPKRQHSHQKRSFTPTPPRELPPKRQHSHQKRSFTPTPPRELPPKRQHSHQKRSFTPTPPRELPPKRQHSHQKRSFTPTPPRELPPKRQHSHQKRSFTPTPPRELPPKRQHSHQKRSFTPTPPRELPPKRQHAHQKRSFTPTPPRELPPKRQHSHQKRSFTPTPPRELPPKRQHSHQKRSFTPTPPLELPLKRQHSHHKRSLTPTPPRELPPKRQHSHQKRSFTPTPPLELYCKRSPGPQARHERASSPTPPRERTPGLDFPQPRPLTPTPPRELPLERTHSPHVHQPQRLSPTPAHKLLWTDTRTLHRVTATNREPKDASPAFAAEGEERSRVCSFCGGGVDVEEKMLACAGPCCLVVRHASCCARLVPTRRWYCERCAASLLSYRQQMSLALCRSKWEAATETSRRVPPERRLPTALPPAEAGIGEEEGGVRTLRLADRAAWLHFDHTVQQGTIFDQEGRRIAGVLYDPETEGAIEGSELNPHPDPRSRHSIDKFPARVLTEANVDDDLRAPLLTPPTQGEGSAWQVIGSDGQIVCRVLYLSKESNGANGHASLARDISDAAVRAVAVALEKGEFRADEKTGGCYLVAGNGCLQTNPPPPMVNVTRPDGSKASLVIPYRRVDSFKPHVEAAVSCVAPLMGYVADAISQTFPFVLEDLAAMVRFHPVVHDTFMYPSHEQQRQGLAEHNGSGGSIAAHQLAMRLSGHFSATPAVHARAHLQQCALHVDTNDAPRLHGSPLIYTVLCEEGVDLNDDMKDRPMRAADLVVFEHEHGGSCVRIQTGCLHHICVVMFASEKHVHANVFPDSLEIKSPAGLALLRVVPYGRRGIDDFVNTVEKLPHVWEEALPDLNPCLRGRLPP</sequence>
<dbReference type="EMBL" id="JBGBPQ010000018">
    <property type="protein sequence ID" value="KAL1506953.1"/>
    <property type="molecule type" value="Genomic_DNA"/>
</dbReference>